<dbReference type="GO" id="GO:0005737">
    <property type="term" value="C:cytoplasm"/>
    <property type="evidence" value="ECO:0007669"/>
    <property type="project" value="UniProtKB-SubCell"/>
</dbReference>
<dbReference type="NCBIfam" id="TIGR00150">
    <property type="entry name" value="T6A_YjeE"/>
    <property type="match status" value="1"/>
</dbReference>
<dbReference type="Gene3D" id="3.40.50.300">
    <property type="entry name" value="P-loop containing nucleotide triphosphate hydrolases"/>
    <property type="match status" value="1"/>
</dbReference>
<evidence type="ECO:0000313" key="13">
    <source>
        <dbReference type="Proteomes" id="UP000052167"/>
    </source>
</evidence>
<evidence type="ECO:0000313" key="12">
    <source>
        <dbReference type="EMBL" id="KEQ03561.1"/>
    </source>
</evidence>
<keyword evidence="13" id="KW-1185">Reference proteome</keyword>
<evidence type="ECO:0000256" key="10">
    <source>
        <dbReference type="ARBA" id="ARBA00032441"/>
    </source>
</evidence>
<keyword evidence="9" id="KW-0460">Magnesium</keyword>
<sequence>MNDATPIVVSLPDEAATIQLGEDLALALRLGDCLALSGDLGAGKSTLARALLRAIADDEALEVPSPTFTLVQSYDLRIPVSHFDLYRLGHASELDELGLDEALASGICLVEWPEMAEALLPRDRLTLRLEHEGHGRIARFEGPDAALKRIRRSLDIRKTLDGWGYPTATRRYLTGDASVRAYETIYRADGPATILMDWPRQPEGPAVLDGKPYPKVAHLAEDAYPFIAISDYLRGIGLAAPKVLEADVDEGILLLEDLGADGVLDAEGKPIPERYRESVACLAYLHGRPAPRDLPAGAGRLHHIPDFDPVAMTMEARLLVDWHLPWKRGNPASDAERQEYHDIWQALISELTTAETNLLLRDFHSPNIIWRAQEQGVKRAGLIDFQDAMIGPTAYDLASIVQDARVDIPAPLAETMMADYLALRHGQGPFDEAAFLKAFAIMAAQRNCKLAGLWVRLMQRDGKPRYMKHMPRTLAHLATALRHEALAPLRAWCLKAGIALPESGALL</sequence>
<keyword evidence="8" id="KW-0067">ATP-binding</keyword>
<dbReference type="InterPro" id="IPR027417">
    <property type="entry name" value="P-loop_NTPase"/>
</dbReference>
<evidence type="ECO:0000259" key="11">
    <source>
        <dbReference type="Pfam" id="PF01636"/>
    </source>
</evidence>
<dbReference type="InterPro" id="IPR012180">
    <property type="entry name" value="Bifunc_ATPase/PTrfase"/>
</dbReference>
<keyword evidence="4" id="KW-0963">Cytoplasm</keyword>
<dbReference type="PANTHER" id="PTHR33540">
    <property type="entry name" value="TRNA THREONYLCARBAMOYLADENOSINE BIOSYNTHESIS PROTEIN TSAE"/>
    <property type="match status" value="1"/>
</dbReference>
<evidence type="ECO:0000256" key="8">
    <source>
        <dbReference type="ARBA" id="ARBA00022840"/>
    </source>
</evidence>
<dbReference type="PANTHER" id="PTHR33540:SF2">
    <property type="entry name" value="TRNA THREONYLCARBAMOYLADENOSINE BIOSYNTHESIS PROTEIN TSAE"/>
    <property type="match status" value="1"/>
</dbReference>
<dbReference type="Proteomes" id="UP000052167">
    <property type="component" value="Unassembled WGS sequence"/>
</dbReference>
<name>A0A922T535_9HYPH</name>
<dbReference type="GO" id="GO:0005524">
    <property type="term" value="F:ATP binding"/>
    <property type="evidence" value="ECO:0007669"/>
    <property type="project" value="UniProtKB-KW"/>
</dbReference>
<dbReference type="GO" id="GO:0046872">
    <property type="term" value="F:metal ion binding"/>
    <property type="evidence" value="ECO:0007669"/>
    <property type="project" value="UniProtKB-KW"/>
</dbReference>
<evidence type="ECO:0000256" key="3">
    <source>
        <dbReference type="ARBA" id="ARBA00019010"/>
    </source>
</evidence>
<evidence type="ECO:0000256" key="7">
    <source>
        <dbReference type="ARBA" id="ARBA00022741"/>
    </source>
</evidence>
<dbReference type="AlphaFoldDB" id="A0A922T535"/>
<dbReference type="GO" id="GO:0002949">
    <property type="term" value="P:tRNA threonylcarbamoyladenosine modification"/>
    <property type="evidence" value="ECO:0007669"/>
    <property type="project" value="InterPro"/>
</dbReference>
<evidence type="ECO:0000256" key="6">
    <source>
        <dbReference type="ARBA" id="ARBA00022723"/>
    </source>
</evidence>
<protein>
    <recommendedName>
        <fullName evidence="3">tRNA threonylcarbamoyladenosine biosynthesis protein TsaE</fullName>
    </recommendedName>
    <alternativeName>
        <fullName evidence="10">t(6)A37 threonylcarbamoyladenosine biosynthesis protein TsaE</fullName>
    </alternativeName>
</protein>
<dbReference type="EMBL" id="JOKJ01000032">
    <property type="protein sequence ID" value="KEQ03561.1"/>
    <property type="molecule type" value="Genomic_DNA"/>
</dbReference>
<keyword evidence="7" id="KW-0547">Nucleotide-binding</keyword>
<dbReference type="Pfam" id="PF01636">
    <property type="entry name" value="APH"/>
    <property type="match status" value="1"/>
</dbReference>
<dbReference type="Gene3D" id="3.30.200.20">
    <property type="entry name" value="Phosphorylase Kinase, domain 1"/>
    <property type="match status" value="1"/>
</dbReference>
<comment type="similarity">
    <text evidence="2">Belongs to the TsaE family.</text>
</comment>
<evidence type="ECO:0000256" key="1">
    <source>
        <dbReference type="ARBA" id="ARBA00004496"/>
    </source>
</evidence>
<evidence type="ECO:0000256" key="2">
    <source>
        <dbReference type="ARBA" id="ARBA00007599"/>
    </source>
</evidence>
<reference evidence="12 13" key="1">
    <citation type="submission" date="2014-06" db="EMBL/GenBank/DDBJ databases">
        <title>Rhizobium pelagicum/R2-400B4.</title>
        <authorList>
            <person name="Kimes N.E."/>
            <person name="Lopez-Perez M."/>
        </authorList>
    </citation>
    <scope>NUCLEOTIDE SEQUENCE [LARGE SCALE GENOMIC DNA]</scope>
    <source>
        <strain evidence="12 13">R2-400B4</strain>
    </source>
</reference>
<feature type="domain" description="Aminoglycoside phosphotransferase" evidence="11">
    <location>
        <begin position="173"/>
        <end position="423"/>
    </location>
</feature>
<accession>A0A922T535</accession>
<dbReference type="InterPro" id="IPR011009">
    <property type="entry name" value="Kinase-like_dom_sf"/>
</dbReference>
<evidence type="ECO:0000256" key="9">
    <source>
        <dbReference type="ARBA" id="ARBA00022842"/>
    </source>
</evidence>
<dbReference type="Pfam" id="PF02367">
    <property type="entry name" value="TsaE"/>
    <property type="match status" value="1"/>
</dbReference>
<dbReference type="InterPro" id="IPR002575">
    <property type="entry name" value="Aminoglycoside_PTrfase"/>
</dbReference>
<proteinExistence type="inferred from homology"/>
<dbReference type="SUPFAM" id="SSF56112">
    <property type="entry name" value="Protein kinase-like (PK-like)"/>
    <property type="match status" value="1"/>
</dbReference>
<comment type="subcellular location">
    <subcellularLocation>
        <location evidence="1">Cytoplasm</location>
    </subcellularLocation>
</comment>
<dbReference type="SUPFAM" id="SSF52540">
    <property type="entry name" value="P-loop containing nucleoside triphosphate hydrolases"/>
    <property type="match status" value="1"/>
</dbReference>
<dbReference type="RefSeq" id="WP_037169059.1">
    <property type="nucleotide sequence ID" value="NZ_CAJXID010000035.1"/>
</dbReference>
<dbReference type="PIRSF" id="PIRSF036599">
    <property type="entry name" value="AtpPhos"/>
    <property type="match status" value="1"/>
</dbReference>
<evidence type="ECO:0000256" key="5">
    <source>
        <dbReference type="ARBA" id="ARBA00022694"/>
    </source>
</evidence>
<keyword evidence="6" id="KW-0479">Metal-binding</keyword>
<comment type="caution">
    <text evidence="12">The sequence shown here is derived from an EMBL/GenBank/DDBJ whole genome shotgun (WGS) entry which is preliminary data.</text>
</comment>
<evidence type="ECO:0000256" key="4">
    <source>
        <dbReference type="ARBA" id="ARBA00022490"/>
    </source>
</evidence>
<organism evidence="12 13">
    <name type="scientific">Pseudorhizobium pelagicum</name>
    <dbReference type="NCBI Taxonomy" id="1509405"/>
    <lineage>
        <taxon>Bacteria</taxon>
        <taxon>Pseudomonadati</taxon>
        <taxon>Pseudomonadota</taxon>
        <taxon>Alphaproteobacteria</taxon>
        <taxon>Hyphomicrobiales</taxon>
        <taxon>Rhizobiaceae</taxon>
        <taxon>Rhizobium/Agrobacterium group</taxon>
        <taxon>Pseudorhizobium</taxon>
    </lineage>
</organism>
<dbReference type="OrthoDB" id="9809275at2"/>
<gene>
    <name evidence="12" type="ORF">GV68_16645</name>
</gene>
<dbReference type="InterPro" id="IPR003442">
    <property type="entry name" value="T6A_TsaE"/>
</dbReference>
<dbReference type="Gene3D" id="3.90.1200.10">
    <property type="match status" value="1"/>
</dbReference>
<keyword evidence="5" id="KW-0819">tRNA processing</keyword>